<accession>A0A3B0VF34</accession>
<name>A0A3B0VF34_9ZZZZ</name>
<dbReference type="InterPro" id="IPR045220">
    <property type="entry name" value="FRHB/FDHB/HCAR-like"/>
</dbReference>
<dbReference type="AlphaFoldDB" id="A0A3B0VF34"/>
<dbReference type="Pfam" id="PF04432">
    <property type="entry name" value="FrhB_FdhB_C"/>
    <property type="match status" value="1"/>
</dbReference>
<protein>
    <recommendedName>
        <fullName evidence="4">Coenzyme F420-reducing hydrogenase, beta subunit</fullName>
    </recommendedName>
</protein>
<dbReference type="InterPro" id="IPR007516">
    <property type="entry name" value="Co_F420_Hydgase/DH_bsu_N"/>
</dbReference>
<dbReference type="Pfam" id="PF04422">
    <property type="entry name" value="FrhB_FdhB_N"/>
    <property type="match status" value="1"/>
</dbReference>
<organism evidence="3">
    <name type="scientific">hydrothermal vent metagenome</name>
    <dbReference type="NCBI Taxonomy" id="652676"/>
    <lineage>
        <taxon>unclassified sequences</taxon>
        <taxon>metagenomes</taxon>
        <taxon>ecological metagenomes</taxon>
    </lineage>
</organism>
<dbReference type="PANTHER" id="PTHR31332">
    <property type="entry name" value="7-HYDROXYMETHYL CHLOROPHYLL A REDUCTASE, CHLOROPLASTIC"/>
    <property type="match status" value="1"/>
</dbReference>
<feature type="domain" description="Coenzyme F420 hydrogenase/dehydrogenase beta subunit C-terminal" evidence="2">
    <location>
        <begin position="64"/>
        <end position="228"/>
    </location>
</feature>
<reference evidence="3" key="1">
    <citation type="submission" date="2018-06" db="EMBL/GenBank/DDBJ databases">
        <authorList>
            <person name="Zhirakovskaya E."/>
        </authorList>
    </citation>
    <scope>NUCLEOTIDE SEQUENCE</scope>
</reference>
<dbReference type="InterPro" id="IPR007525">
    <property type="entry name" value="FrhB_FdhB_C"/>
</dbReference>
<sequence>MLVYLLERGEIDGAIVAGMDPNNPCRSVGMLATTADDIKAAAMSKYCLTPSLEVLAEIRKREGRFAVAALPCQVQGLRKMQRVDPVLSEKIVCILGLFCNCNLERNGHLEALRACGVEPADVREFRFRGGPWPGGFHVVGKNGEQVALHRMRYSDLMNVMFRLYGATRCYLCLDALSEYADISCGDFLAGDYDDSFSELTGCTLVVERTARGRGILEQAAKDRALVTHHLPLDRMSKRITGMAKGKKNRCIVRLWRRHRKKQPLPDYHFSLPTPSSKAMRSELLYRVFILFRGYRMRTIILRLLFSPLGEWLARLNVKRKKMFCNYHGN</sequence>
<evidence type="ECO:0000313" key="3">
    <source>
        <dbReference type="EMBL" id="VAW35439.1"/>
    </source>
</evidence>
<feature type="domain" description="Coenzyme F420 hydrogenase/dehydrogenase beta subunit N-terminal" evidence="1">
    <location>
        <begin position="1"/>
        <end position="55"/>
    </location>
</feature>
<dbReference type="GO" id="GO:0052592">
    <property type="term" value="F:oxidoreductase activity, acting on CH or CH2 groups, with an iron-sulfur protein as acceptor"/>
    <property type="evidence" value="ECO:0007669"/>
    <property type="project" value="TreeGrafter"/>
</dbReference>
<dbReference type="EMBL" id="UOEX01000130">
    <property type="protein sequence ID" value="VAW35439.1"/>
    <property type="molecule type" value="Genomic_DNA"/>
</dbReference>
<dbReference type="PANTHER" id="PTHR31332:SF0">
    <property type="entry name" value="7-HYDROXYMETHYL CHLOROPHYLL A REDUCTASE, CHLOROPLASTIC"/>
    <property type="match status" value="1"/>
</dbReference>
<proteinExistence type="predicted"/>
<evidence type="ECO:0000259" key="2">
    <source>
        <dbReference type="Pfam" id="PF04432"/>
    </source>
</evidence>
<evidence type="ECO:0000259" key="1">
    <source>
        <dbReference type="Pfam" id="PF04422"/>
    </source>
</evidence>
<gene>
    <name evidence="3" type="ORF">MNBD_DELTA03-615</name>
</gene>
<evidence type="ECO:0008006" key="4">
    <source>
        <dbReference type="Google" id="ProtNLM"/>
    </source>
</evidence>